<comment type="caution">
    <text evidence="2">The sequence shown here is derived from an EMBL/GenBank/DDBJ whole genome shotgun (WGS) entry which is preliminary data.</text>
</comment>
<protein>
    <submittedName>
        <fullName evidence="2">Uncharacterized protein</fullName>
    </submittedName>
</protein>
<name>A0A4R3L4D8_9GAMM</name>
<keyword evidence="3" id="KW-1185">Reference proteome</keyword>
<dbReference type="Proteomes" id="UP000294599">
    <property type="component" value="Unassembled WGS sequence"/>
</dbReference>
<feature type="transmembrane region" description="Helical" evidence="1">
    <location>
        <begin position="36"/>
        <end position="57"/>
    </location>
</feature>
<feature type="transmembrane region" description="Helical" evidence="1">
    <location>
        <begin position="7"/>
        <end position="30"/>
    </location>
</feature>
<gene>
    <name evidence="2" type="ORF">EDC25_12235</name>
</gene>
<accession>A0A4R3L4D8</accession>
<keyword evidence="1" id="KW-0812">Transmembrane</keyword>
<evidence type="ECO:0000256" key="1">
    <source>
        <dbReference type="SAM" id="Phobius"/>
    </source>
</evidence>
<keyword evidence="1" id="KW-0472">Membrane</keyword>
<reference evidence="2 3" key="1">
    <citation type="submission" date="2019-03" db="EMBL/GenBank/DDBJ databases">
        <title>Genomic Encyclopedia of Type Strains, Phase IV (KMG-IV): sequencing the most valuable type-strain genomes for metagenomic binning, comparative biology and taxonomic classification.</title>
        <authorList>
            <person name="Goeker M."/>
        </authorList>
    </citation>
    <scope>NUCLEOTIDE SEQUENCE [LARGE SCALE GENOMIC DNA]</scope>
    <source>
        <strain evidence="2 3">DSM 21944</strain>
    </source>
</reference>
<evidence type="ECO:0000313" key="2">
    <source>
        <dbReference type="EMBL" id="TCS94439.1"/>
    </source>
</evidence>
<proteinExistence type="predicted"/>
<dbReference type="AlphaFoldDB" id="A0A4R3L4D8"/>
<sequence>MSATFRFIAVLTTVLLAGLALLVVFDLLPLERLGAYAARIVIAGVILVLAAGLLSMLSRSRGP</sequence>
<keyword evidence="1" id="KW-1133">Transmembrane helix</keyword>
<dbReference type="EMBL" id="SMAF01000022">
    <property type="protein sequence ID" value="TCS94439.1"/>
    <property type="molecule type" value="Genomic_DNA"/>
</dbReference>
<organism evidence="2 3">
    <name type="scientific">Pseudofulvimonas gallinarii</name>
    <dbReference type="NCBI Taxonomy" id="634155"/>
    <lineage>
        <taxon>Bacteria</taxon>
        <taxon>Pseudomonadati</taxon>
        <taxon>Pseudomonadota</taxon>
        <taxon>Gammaproteobacteria</taxon>
        <taxon>Lysobacterales</taxon>
        <taxon>Rhodanobacteraceae</taxon>
        <taxon>Pseudofulvimonas</taxon>
    </lineage>
</organism>
<evidence type="ECO:0000313" key="3">
    <source>
        <dbReference type="Proteomes" id="UP000294599"/>
    </source>
</evidence>
<dbReference type="RefSeq" id="WP_123522960.1">
    <property type="nucleotide sequence ID" value="NZ_JBHLWF010000027.1"/>
</dbReference>